<geneLocation type="plasmid" evidence="2 3">
    <name>pdjl-6-4</name>
</geneLocation>
<organism evidence="2 3">
    <name type="scientific">Rhodococcus qingshengii JCM 15477</name>
    <dbReference type="NCBI Taxonomy" id="1303681"/>
    <lineage>
        <taxon>Bacteria</taxon>
        <taxon>Bacillati</taxon>
        <taxon>Actinomycetota</taxon>
        <taxon>Actinomycetes</taxon>
        <taxon>Mycobacteriales</taxon>
        <taxon>Nocardiaceae</taxon>
        <taxon>Rhodococcus</taxon>
        <taxon>Rhodococcus erythropolis group</taxon>
    </lineage>
</organism>
<protein>
    <submittedName>
        <fullName evidence="2">Nucleotidyltransferase domain-containing protein</fullName>
    </submittedName>
</protein>
<evidence type="ECO:0000259" key="1">
    <source>
        <dbReference type="Pfam" id="PF01909"/>
    </source>
</evidence>
<evidence type="ECO:0000313" key="2">
    <source>
        <dbReference type="EMBL" id="UPU46615.1"/>
    </source>
</evidence>
<keyword evidence="2" id="KW-0614">Plasmid</keyword>
<sequence length="279" mass="30724">MTNTDPFELDWHEPESPVDLEAIRKKLAELLVDDMLIEQVCTRVQGNAIGVLLYGSWARGDASATSDLDLLVMSQFRADSGMEGKLSLSAYTPTQLADARATLFGMHLARDGIALHDTEGRMAEILSTFTPPDPQELLQRIREFAIVLDLPREEQSIYLPGLCQVARYLLRTAIYTLALRDGRPCFSVEELAVRFNQPELTILLSSHPEQYPAPSLGVLDDLRQRLIEVVGAPGDNPFGSLHALIVSSSTSNPDLEKLATLALGVDESLPYAELPKVIL</sequence>
<feature type="domain" description="Polymerase nucleotidyl transferase" evidence="1">
    <location>
        <begin position="36"/>
        <end position="75"/>
    </location>
</feature>
<dbReference type="AlphaFoldDB" id="A0AB38RPD7"/>
<dbReference type="Gene3D" id="3.30.460.10">
    <property type="entry name" value="Beta Polymerase, domain 2"/>
    <property type="match status" value="1"/>
</dbReference>
<accession>A0AB38RPD7</accession>
<dbReference type="Pfam" id="PF01909">
    <property type="entry name" value="NTP_transf_2"/>
    <property type="match status" value="1"/>
</dbReference>
<dbReference type="GO" id="GO:0016779">
    <property type="term" value="F:nucleotidyltransferase activity"/>
    <property type="evidence" value="ECO:0007669"/>
    <property type="project" value="InterPro"/>
</dbReference>
<gene>
    <name evidence="2" type="ORF">M0639_33400</name>
</gene>
<proteinExistence type="predicted"/>
<evidence type="ECO:0000313" key="3">
    <source>
        <dbReference type="Proteomes" id="UP000831484"/>
    </source>
</evidence>
<dbReference type="CDD" id="cd05403">
    <property type="entry name" value="NT_KNTase_like"/>
    <property type="match status" value="1"/>
</dbReference>
<dbReference type="Proteomes" id="UP000831484">
    <property type="component" value="Plasmid pdjl-6-4"/>
</dbReference>
<name>A0AB38RPD7_RHOSG</name>
<dbReference type="InterPro" id="IPR002934">
    <property type="entry name" value="Polymerase_NTP_transf_dom"/>
</dbReference>
<reference evidence="3" key="1">
    <citation type="journal article" date="2022" name="Environ. Microbiol.">
        <title>Functional analysis, diversity, and distribution of carbendazim hydrolases MheI and CbmA, responsible for the initial step in carbendazim degradation.</title>
        <authorList>
            <person name="Zhang M."/>
            <person name="Bai X."/>
            <person name="Li Q."/>
            <person name="Zhang L."/>
            <person name="Zhu Q."/>
            <person name="Gao S."/>
            <person name="Ke Z."/>
            <person name="Jiang M."/>
            <person name="Hu J."/>
            <person name="Qiu J."/>
            <person name="Hong Q."/>
        </authorList>
    </citation>
    <scope>NUCLEOTIDE SEQUENCE [LARGE SCALE GENOMIC DNA]</scope>
    <source>
        <strain evidence="3">djl-6</strain>
    </source>
</reference>
<dbReference type="RefSeq" id="WP_064074604.1">
    <property type="nucleotide sequence ID" value="NZ_CP096567.1"/>
</dbReference>
<dbReference type="SUPFAM" id="SSF81301">
    <property type="entry name" value="Nucleotidyltransferase"/>
    <property type="match status" value="1"/>
</dbReference>
<keyword evidence="3" id="KW-1185">Reference proteome</keyword>
<dbReference type="EMBL" id="CP096567">
    <property type="protein sequence ID" value="UPU46615.1"/>
    <property type="molecule type" value="Genomic_DNA"/>
</dbReference>
<dbReference type="InterPro" id="IPR043519">
    <property type="entry name" value="NT_sf"/>
</dbReference>